<gene>
    <name evidence="2" type="ORF">AYM40_13830</name>
</gene>
<evidence type="ECO:0000313" key="2">
    <source>
        <dbReference type="EMBL" id="ANB73319.1"/>
    </source>
</evidence>
<keyword evidence="3" id="KW-1185">Reference proteome</keyword>
<dbReference type="AlphaFoldDB" id="A0A160FLB3"/>
<reference evidence="2 3" key="1">
    <citation type="journal article" date="2016" name="Gene">
        <title>PacBio SMRT assembly of a complex multi-replicon genome reveals chlorocatechol degradative operon in a region of genome plasticity.</title>
        <authorList>
            <person name="Ricker N."/>
            <person name="Shen S.Y."/>
            <person name="Goordial J."/>
            <person name="Jin S."/>
            <person name="Fulthorpe R.R."/>
        </authorList>
    </citation>
    <scope>NUCLEOTIDE SEQUENCE [LARGE SCALE GENOMIC DNA]</scope>
    <source>
        <strain evidence="2 3">OLGA172</strain>
    </source>
</reference>
<dbReference type="STRING" id="1804984.AYM40_13830"/>
<dbReference type="InterPro" id="IPR036165">
    <property type="entry name" value="YefM-like_sf"/>
</dbReference>
<organism evidence="2 3">
    <name type="scientific">Paraburkholderia phytofirmans OLGA172</name>
    <dbReference type="NCBI Taxonomy" id="1417228"/>
    <lineage>
        <taxon>Bacteria</taxon>
        <taxon>Pseudomonadati</taxon>
        <taxon>Pseudomonadota</taxon>
        <taxon>Betaproteobacteria</taxon>
        <taxon>Burkholderiales</taxon>
        <taxon>Burkholderiaceae</taxon>
        <taxon>Paraburkholderia</taxon>
    </lineage>
</organism>
<evidence type="ECO:0000313" key="3">
    <source>
        <dbReference type="Proteomes" id="UP000076852"/>
    </source>
</evidence>
<protein>
    <submittedName>
        <fullName evidence="2">Prevent-host-death protein</fullName>
    </submittedName>
</protein>
<dbReference type="EMBL" id="CP014578">
    <property type="protein sequence ID" value="ANB73319.1"/>
    <property type="molecule type" value="Genomic_DNA"/>
</dbReference>
<dbReference type="Gene3D" id="3.40.1620.10">
    <property type="entry name" value="YefM-like domain"/>
    <property type="match status" value="1"/>
</dbReference>
<sequence>MQGNLVSKSEFKAKALELFRQVEASGESLIVTDHGKPALEVRPYRGVERSPLDVLRGSVVRYDNPTTPVGEDDWEAAQ</sequence>
<name>A0A160FLB3_9BURK</name>
<dbReference type="Proteomes" id="UP000076852">
    <property type="component" value="Chromosome 1"/>
</dbReference>
<proteinExistence type="inferred from homology"/>
<dbReference type="KEGG" id="buz:AYM40_13830"/>
<comment type="similarity">
    <text evidence="1">Belongs to the phD/YefM antitoxin family.</text>
</comment>
<dbReference type="RefSeq" id="WP_063496711.1">
    <property type="nucleotide sequence ID" value="NZ_CP014578.1"/>
</dbReference>
<dbReference type="OrthoDB" id="8968505at2"/>
<accession>A0A160FLB3</accession>
<dbReference type="SUPFAM" id="SSF143120">
    <property type="entry name" value="YefM-like"/>
    <property type="match status" value="1"/>
</dbReference>
<evidence type="ECO:0000256" key="1">
    <source>
        <dbReference type="ARBA" id="ARBA00009981"/>
    </source>
</evidence>